<dbReference type="EMBL" id="BQXS01012639">
    <property type="protein sequence ID" value="GKT26149.1"/>
    <property type="molecule type" value="Genomic_DNA"/>
</dbReference>
<dbReference type="PANTHER" id="PTHR23091">
    <property type="entry name" value="N-TERMINAL ACETYLTRANSFERASE"/>
    <property type="match status" value="1"/>
</dbReference>
<comment type="similarity">
    <text evidence="3">Belongs to the acetyltransferase family. ARD1 subfamily.</text>
</comment>
<dbReference type="SUPFAM" id="SSF55729">
    <property type="entry name" value="Acyl-CoA N-acyltransferases (Nat)"/>
    <property type="match status" value="1"/>
</dbReference>
<dbReference type="Pfam" id="PF00583">
    <property type="entry name" value="Acetyltransf_1"/>
    <property type="match status" value="1"/>
</dbReference>
<dbReference type="PROSITE" id="PS51186">
    <property type="entry name" value="GNAT"/>
    <property type="match status" value="1"/>
</dbReference>
<gene>
    <name evidence="5" type="ORF">ADUPG1_013253</name>
</gene>
<keyword evidence="6" id="KW-1185">Reference proteome</keyword>
<evidence type="ECO:0000256" key="1">
    <source>
        <dbReference type="ARBA" id="ARBA00022679"/>
    </source>
</evidence>
<accession>A0ABQ5K2C0</accession>
<evidence type="ECO:0000313" key="5">
    <source>
        <dbReference type="EMBL" id="GKT26149.1"/>
    </source>
</evidence>
<sequence>MLTIRRATPSDLIGLQEGNLSSLPENYQLMYFIYHQISWEPLLWVAVERGHIVGYVLSKMETEGKKGKKTIKHGHITSIAVNRTHRRQGLATKLMKLALREMGRVFKAEYCSLHVRLSNVAAKHLYIDTLGFKKHETTEKYYADGEDAFECRYYFSDVEKELKAEEKEEKEEKEGK</sequence>
<evidence type="ECO:0000256" key="3">
    <source>
        <dbReference type="ARBA" id="ARBA00025786"/>
    </source>
</evidence>
<organism evidence="5 6">
    <name type="scientific">Aduncisulcus paluster</name>
    <dbReference type="NCBI Taxonomy" id="2918883"/>
    <lineage>
        <taxon>Eukaryota</taxon>
        <taxon>Metamonada</taxon>
        <taxon>Carpediemonas-like organisms</taxon>
        <taxon>Aduncisulcus</taxon>
    </lineage>
</organism>
<proteinExistence type="inferred from homology"/>
<evidence type="ECO:0000259" key="4">
    <source>
        <dbReference type="PROSITE" id="PS51186"/>
    </source>
</evidence>
<dbReference type="Proteomes" id="UP001057375">
    <property type="component" value="Unassembled WGS sequence"/>
</dbReference>
<keyword evidence="1" id="KW-0808">Transferase</keyword>
<protein>
    <submittedName>
        <fullName evidence="5">N-acetyltransferase Ard1-like protein</fullName>
    </submittedName>
</protein>
<dbReference type="CDD" id="cd04301">
    <property type="entry name" value="NAT_SF"/>
    <property type="match status" value="1"/>
</dbReference>
<feature type="domain" description="N-acetyltransferase" evidence="4">
    <location>
        <begin position="2"/>
        <end position="156"/>
    </location>
</feature>
<dbReference type="Gene3D" id="3.40.630.30">
    <property type="match status" value="1"/>
</dbReference>
<keyword evidence="2" id="KW-0012">Acyltransferase</keyword>
<reference evidence="5" key="1">
    <citation type="submission" date="2022-03" db="EMBL/GenBank/DDBJ databases">
        <title>Draft genome sequence of Aduncisulcus paluster, a free-living microaerophilic Fornicata.</title>
        <authorList>
            <person name="Yuyama I."/>
            <person name="Kume K."/>
            <person name="Tamura T."/>
            <person name="Inagaki Y."/>
            <person name="Hashimoto T."/>
        </authorList>
    </citation>
    <scope>NUCLEOTIDE SEQUENCE</scope>
    <source>
        <strain evidence="5">NY0171</strain>
    </source>
</reference>
<evidence type="ECO:0000256" key="2">
    <source>
        <dbReference type="ARBA" id="ARBA00023315"/>
    </source>
</evidence>
<evidence type="ECO:0000313" key="6">
    <source>
        <dbReference type="Proteomes" id="UP001057375"/>
    </source>
</evidence>
<comment type="caution">
    <text evidence="5">The sequence shown here is derived from an EMBL/GenBank/DDBJ whole genome shotgun (WGS) entry which is preliminary data.</text>
</comment>
<dbReference type="InterPro" id="IPR000182">
    <property type="entry name" value="GNAT_dom"/>
</dbReference>
<dbReference type="InterPro" id="IPR045047">
    <property type="entry name" value="Ard1-like"/>
</dbReference>
<dbReference type="InterPro" id="IPR016181">
    <property type="entry name" value="Acyl_CoA_acyltransferase"/>
</dbReference>
<name>A0ABQ5K2C0_9EUKA</name>
<dbReference type="PANTHER" id="PTHR23091:SF4">
    <property type="entry name" value="N-TERMINAL AMINO-ACID N(ALPHA)-ACETYLTRANSFERASE NATA"/>
    <property type="match status" value="1"/>
</dbReference>